<dbReference type="RefSeq" id="XP_031868534.1">
    <property type="nucleotide sequence ID" value="XM_032015113.1"/>
</dbReference>
<evidence type="ECO:0000256" key="6">
    <source>
        <dbReference type="SAM" id="Phobius"/>
    </source>
</evidence>
<dbReference type="SUPFAM" id="SSF52058">
    <property type="entry name" value="L domain-like"/>
    <property type="match status" value="2"/>
</dbReference>
<proteinExistence type="predicted"/>
<evidence type="ECO:0000256" key="4">
    <source>
        <dbReference type="ARBA" id="ARBA00022729"/>
    </source>
</evidence>
<dbReference type="GO" id="GO:0009986">
    <property type="term" value="C:cell surface"/>
    <property type="evidence" value="ECO:0007669"/>
    <property type="project" value="TreeGrafter"/>
</dbReference>
<comment type="subcellular location">
    <subcellularLocation>
        <location evidence="1">Secreted</location>
        <location evidence="1">Cell wall</location>
    </subcellularLocation>
</comment>
<keyword evidence="2" id="KW-0134">Cell wall</keyword>
<keyword evidence="5" id="KW-0325">Glycoprotein</keyword>
<feature type="transmembrane region" description="Helical" evidence="6">
    <location>
        <begin position="395"/>
        <end position="417"/>
    </location>
</feature>
<dbReference type="Proteomes" id="UP000254866">
    <property type="component" value="Unassembled WGS sequence"/>
</dbReference>
<dbReference type="PANTHER" id="PTHR31018:SF3">
    <property type="entry name" value="RECEPTOR PROTEIN-TYROSINE KINASE"/>
    <property type="match status" value="1"/>
</dbReference>
<feature type="chain" id="PRO_5017050745" description="Receptor L-domain domain-containing protein" evidence="7">
    <location>
        <begin position="27"/>
        <end position="511"/>
    </location>
</feature>
<sequence length="511" mass="54603">MESRWRRRCVDSAVLAIILLAGLSNGDNCTSPSGFTIESQAAADALNNCSTITGDVNIQGNDLTQITLNGIEKIHGNLAASSCDGLQTISAPALSKISSNFTLSSLPLLASLNFPFLDNVNGGIYWDTLSELTDVSFGNLTAPSHELPGTNVDGDISISNTGISSLAFLNFTHYSNPATISIKGNQRLSNVNLTGLSWGSNSLAIVNNGLSAQIFLPDLRSVGAITIGNAGHIYIPSLSETLASMEMSNNTFNVFSAPNLTNIGGSLIVRNNDLLDDLSIPLLTSAKGGITVANNAALHMINDLGQLWFCQGNITLSGYFSNVTLPSLRNIIGGFHLNSSNPDFDCTTFDKLSDRSSWSSSFYSCGAYLPGSTKDLAKHYQAPDRDLELSKPVRAIIIILSVIAGLFLCALLMRLYVKKTRGRRGSLTRSGSRTVAGIGAEGDMDLEELGVTRSVEGDGLPKYRRVGRPGEVPPGYTPSKNVGANQVETGNVNTETLNTARVEARRRWIFW</sequence>
<evidence type="ECO:0000313" key="8">
    <source>
        <dbReference type="EMBL" id="RDL35878.1"/>
    </source>
</evidence>
<dbReference type="GO" id="GO:0005886">
    <property type="term" value="C:plasma membrane"/>
    <property type="evidence" value="ECO:0007669"/>
    <property type="project" value="TreeGrafter"/>
</dbReference>
<reference evidence="8 9" key="1">
    <citation type="journal article" date="2018" name="IMA Fungus">
        <title>IMA Genome-F 9: Draft genome sequence of Annulohypoxylon stygium, Aspergillus mulundensis, Berkeleyomyces basicola (syn. Thielaviopsis basicola), Ceratocystis smalleyi, two Cercospora beticola strains, Coleophoma cylindrospora, Fusarium fracticaudum, Phialophora cf. hyalina, and Morchella septimelata.</title>
        <authorList>
            <person name="Wingfield B.D."/>
            <person name="Bills G.F."/>
            <person name="Dong Y."/>
            <person name="Huang W."/>
            <person name="Nel W.J."/>
            <person name="Swalarsk-Parry B.S."/>
            <person name="Vaghefi N."/>
            <person name="Wilken P.M."/>
            <person name="An Z."/>
            <person name="de Beer Z.W."/>
            <person name="De Vos L."/>
            <person name="Chen L."/>
            <person name="Duong T.A."/>
            <person name="Gao Y."/>
            <person name="Hammerbacher A."/>
            <person name="Kikkert J.R."/>
            <person name="Li Y."/>
            <person name="Li H."/>
            <person name="Li K."/>
            <person name="Li Q."/>
            <person name="Liu X."/>
            <person name="Ma X."/>
            <person name="Naidoo K."/>
            <person name="Pethybridge S.J."/>
            <person name="Sun J."/>
            <person name="Steenkamp E.T."/>
            <person name="van der Nest M.A."/>
            <person name="van Wyk S."/>
            <person name="Wingfield M.J."/>
            <person name="Xiong C."/>
            <person name="Yue Q."/>
            <person name="Zhang X."/>
        </authorList>
    </citation>
    <scope>NUCLEOTIDE SEQUENCE [LARGE SCALE GENOMIC DNA]</scope>
    <source>
        <strain evidence="8 9">BP 5553</strain>
    </source>
</reference>
<evidence type="ECO:0000256" key="1">
    <source>
        <dbReference type="ARBA" id="ARBA00004191"/>
    </source>
</evidence>
<name>A0A370TK32_9HELO</name>
<gene>
    <name evidence="8" type="ORF">BP5553_06490</name>
</gene>
<keyword evidence="6" id="KW-0812">Transmembrane</keyword>
<comment type="caution">
    <text evidence="8">The sequence shown here is derived from an EMBL/GenBank/DDBJ whole genome shotgun (WGS) entry which is preliminary data.</text>
</comment>
<dbReference type="GO" id="GO:0009277">
    <property type="term" value="C:fungal-type cell wall"/>
    <property type="evidence" value="ECO:0007669"/>
    <property type="project" value="TreeGrafter"/>
</dbReference>
<evidence type="ECO:0000256" key="3">
    <source>
        <dbReference type="ARBA" id="ARBA00022525"/>
    </source>
</evidence>
<keyword evidence="4 7" id="KW-0732">Signal</keyword>
<dbReference type="STRING" id="2656787.A0A370TK32"/>
<evidence type="ECO:0008006" key="10">
    <source>
        <dbReference type="Google" id="ProtNLM"/>
    </source>
</evidence>
<dbReference type="InterPro" id="IPR036941">
    <property type="entry name" value="Rcpt_L-dom_sf"/>
</dbReference>
<feature type="signal peptide" evidence="7">
    <location>
        <begin position="1"/>
        <end position="26"/>
    </location>
</feature>
<organism evidence="8 9">
    <name type="scientific">Venustampulla echinocandica</name>
    <dbReference type="NCBI Taxonomy" id="2656787"/>
    <lineage>
        <taxon>Eukaryota</taxon>
        <taxon>Fungi</taxon>
        <taxon>Dikarya</taxon>
        <taxon>Ascomycota</taxon>
        <taxon>Pezizomycotina</taxon>
        <taxon>Leotiomycetes</taxon>
        <taxon>Helotiales</taxon>
        <taxon>Pleuroascaceae</taxon>
        <taxon>Venustampulla</taxon>
    </lineage>
</organism>
<keyword evidence="3" id="KW-0964">Secreted</keyword>
<dbReference type="InterPro" id="IPR051648">
    <property type="entry name" value="CWI-Assembly_Regulator"/>
</dbReference>
<evidence type="ECO:0000256" key="2">
    <source>
        <dbReference type="ARBA" id="ARBA00022512"/>
    </source>
</evidence>
<dbReference type="AlphaFoldDB" id="A0A370TK32"/>
<protein>
    <recommendedName>
        <fullName evidence="10">Receptor L-domain domain-containing protein</fullName>
    </recommendedName>
</protein>
<dbReference type="GeneID" id="43599339"/>
<keyword evidence="6" id="KW-1133">Transmembrane helix</keyword>
<keyword evidence="9" id="KW-1185">Reference proteome</keyword>
<dbReference type="Gene3D" id="3.80.20.20">
    <property type="entry name" value="Receptor L-domain"/>
    <property type="match status" value="1"/>
</dbReference>
<dbReference type="OrthoDB" id="3542863at2759"/>
<dbReference type="PANTHER" id="PTHR31018">
    <property type="entry name" value="SPORULATION-SPECIFIC PROTEIN-RELATED"/>
    <property type="match status" value="1"/>
</dbReference>
<evidence type="ECO:0000256" key="7">
    <source>
        <dbReference type="SAM" id="SignalP"/>
    </source>
</evidence>
<dbReference type="GO" id="GO:0031505">
    <property type="term" value="P:fungal-type cell wall organization"/>
    <property type="evidence" value="ECO:0007669"/>
    <property type="project" value="TreeGrafter"/>
</dbReference>
<evidence type="ECO:0000313" key="9">
    <source>
        <dbReference type="Proteomes" id="UP000254866"/>
    </source>
</evidence>
<evidence type="ECO:0000256" key="5">
    <source>
        <dbReference type="ARBA" id="ARBA00023180"/>
    </source>
</evidence>
<dbReference type="EMBL" id="NPIC01000005">
    <property type="protein sequence ID" value="RDL35878.1"/>
    <property type="molecule type" value="Genomic_DNA"/>
</dbReference>
<keyword evidence="6" id="KW-0472">Membrane</keyword>
<accession>A0A370TK32</accession>